<gene>
    <name evidence="2" type="ORF">OJ997_30125</name>
</gene>
<organism evidence="2 3">
    <name type="scientific">Solirubrobacter phytolaccae</name>
    <dbReference type="NCBI Taxonomy" id="1404360"/>
    <lineage>
        <taxon>Bacteria</taxon>
        <taxon>Bacillati</taxon>
        <taxon>Actinomycetota</taxon>
        <taxon>Thermoleophilia</taxon>
        <taxon>Solirubrobacterales</taxon>
        <taxon>Solirubrobacteraceae</taxon>
        <taxon>Solirubrobacter</taxon>
    </lineage>
</organism>
<accession>A0A9X3NDR0</accession>
<evidence type="ECO:0008006" key="4">
    <source>
        <dbReference type="Google" id="ProtNLM"/>
    </source>
</evidence>
<dbReference type="EMBL" id="JAPDDP010000080">
    <property type="protein sequence ID" value="MDA0184598.1"/>
    <property type="molecule type" value="Genomic_DNA"/>
</dbReference>
<feature type="transmembrane region" description="Helical" evidence="1">
    <location>
        <begin position="257"/>
        <end position="279"/>
    </location>
</feature>
<feature type="transmembrane region" description="Helical" evidence="1">
    <location>
        <begin position="291"/>
        <end position="316"/>
    </location>
</feature>
<keyword evidence="1" id="KW-0472">Membrane</keyword>
<evidence type="ECO:0000313" key="2">
    <source>
        <dbReference type="EMBL" id="MDA0184598.1"/>
    </source>
</evidence>
<dbReference type="AlphaFoldDB" id="A0A9X3NDR0"/>
<evidence type="ECO:0000256" key="1">
    <source>
        <dbReference type="SAM" id="Phobius"/>
    </source>
</evidence>
<feature type="transmembrane region" description="Helical" evidence="1">
    <location>
        <begin position="12"/>
        <end position="31"/>
    </location>
</feature>
<feature type="transmembrane region" description="Helical" evidence="1">
    <location>
        <begin position="202"/>
        <end position="225"/>
    </location>
</feature>
<proteinExistence type="predicted"/>
<comment type="caution">
    <text evidence="2">The sequence shown here is derived from an EMBL/GenBank/DDBJ whole genome shotgun (WGS) entry which is preliminary data.</text>
</comment>
<dbReference type="Proteomes" id="UP001147653">
    <property type="component" value="Unassembled WGS sequence"/>
</dbReference>
<sequence length="335" mass="33734">VRVVAGVEAARAAAVGGLLAAPAYALLWLVAGVLPPWGWRLVAAPDALDAVAWVVLVPVLAAAGGLAATALPERAAQSRGPGRVNLALLLMGVGLIVLSGALIASMPSEAPSLLAILGLVIVAFSAGPRLVLGCAALLARRPTAEALLAARRLRADPRSAGRVASVLIVCGVSLGVDALLIVQSLTEDLDAREDASFYFGGYALGATVILFGAAVAVVTLLLGIADGLLAARRPLAALGVFGLDERGLGRVLVRQQLAIAVPAVVLGALLGPTTLLGLITLTEPDERLLNAYGVGAGAAAALVAGPALALVAWLAVRLLRPFVRAAIDPENLRAA</sequence>
<reference evidence="2" key="1">
    <citation type="submission" date="2022-10" db="EMBL/GenBank/DDBJ databases">
        <title>The WGS of Solirubrobacter phytolaccae KCTC 29190.</title>
        <authorList>
            <person name="Jiang Z."/>
        </authorList>
    </citation>
    <scope>NUCLEOTIDE SEQUENCE</scope>
    <source>
        <strain evidence="2">KCTC 29190</strain>
    </source>
</reference>
<feature type="transmembrane region" description="Helical" evidence="1">
    <location>
        <begin position="160"/>
        <end position="182"/>
    </location>
</feature>
<keyword evidence="1" id="KW-1133">Transmembrane helix</keyword>
<feature type="transmembrane region" description="Helical" evidence="1">
    <location>
        <begin position="51"/>
        <end position="72"/>
    </location>
</feature>
<name>A0A9X3NDR0_9ACTN</name>
<feature type="non-terminal residue" evidence="2">
    <location>
        <position position="1"/>
    </location>
</feature>
<protein>
    <recommendedName>
        <fullName evidence="4">FtsX-like permease family protein</fullName>
    </recommendedName>
</protein>
<evidence type="ECO:0000313" key="3">
    <source>
        <dbReference type="Proteomes" id="UP001147653"/>
    </source>
</evidence>
<keyword evidence="1" id="KW-0812">Transmembrane</keyword>
<feature type="transmembrane region" description="Helical" evidence="1">
    <location>
        <begin position="84"/>
        <end position="106"/>
    </location>
</feature>
<feature type="transmembrane region" description="Helical" evidence="1">
    <location>
        <begin position="112"/>
        <end position="139"/>
    </location>
</feature>
<keyword evidence="3" id="KW-1185">Reference proteome</keyword>